<dbReference type="EMBL" id="AP011801">
    <property type="protein sequence ID" value="BAL58715.1"/>
    <property type="molecule type" value="Genomic_DNA"/>
</dbReference>
<name>H5SRJ8_ACEAU</name>
<accession>H5SRJ8</accession>
<reference evidence="1" key="2">
    <citation type="journal article" date="2012" name="PLoS ONE">
        <title>A Deeply Branching Thermophilic Bacterium with an Ancient Acetyl-CoA Pathway Dominates a Subsurface Ecosystem.</title>
        <authorList>
            <person name="Takami H."/>
            <person name="Noguchi H."/>
            <person name="Takaki Y."/>
            <person name="Uchiyama I."/>
            <person name="Toyoda A."/>
            <person name="Nishi S."/>
            <person name="Chee G.-J."/>
            <person name="Arai W."/>
            <person name="Nunoura T."/>
            <person name="Itoh T."/>
            <person name="Hattori M."/>
            <person name="Takai K."/>
        </authorList>
    </citation>
    <scope>NUCLEOTIDE SEQUENCE</scope>
</reference>
<organism evidence="1">
    <name type="scientific">Acetithermum autotrophicum</name>
    <dbReference type="NCBI Taxonomy" id="1446466"/>
    <lineage>
        <taxon>Bacteria</taxon>
        <taxon>Candidatus Bipolaricaulota</taxon>
        <taxon>Candidatus Acetithermum</taxon>
    </lineage>
</organism>
<sequence>MSQFDELLTLIEDYLPQDDAGNFLAFTRSPTRQGGYCQGLSEAEIALVEGRDAQ</sequence>
<proteinExistence type="predicted"/>
<dbReference type="AlphaFoldDB" id="H5SRJ8"/>
<reference evidence="1" key="1">
    <citation type="journal article" date="2005" name="Environ. Microbiol.">
        <title>Genetic and functional properties of uncultivated thermophilic crenarchaeotes from a subsurface gold mine as revealed by analysis of genome fragments.</title>
        <authorList>
            <person name="Nunoura T."/>
            <person name="Hirayama H."/>
            <person name="Takami H."/>
            <person name="Oida H."/>
            <person name="Nishi S."/>
            <person name="Shimamura S."/>
            <person name="Suzuki Y."/>
            <person name="Inagaki F."/>
            <person name="Takai K."/>
            <person name="Nealson K.H."/>
            <person name="Horikoshi K."/>
        </authorList>
    </citation>
    <scope>NUCLEOTIDE SEQUENCE</scope>
</reference>
<protein>
    <submittedName>
        <fullName evidence="1">Uncharacterized protein</fullName>
    </submittedName>
</protein>
<evidence type="ECO:0000313" key="1">
    <source>
        <dbReference type="EMBL" id="BAL58715.1"/>
    </source>
</evidence>
<gene>
    <name evidence="1" type="ORF">HGMM_OP2C263</name>
</gene>